<sequence length="236" mass="27228">MMITIILVMYSEPELDSMVNQLGVYPLFEAVININNEYLRHNAFNKAITLLRSYENTYPGEFQARIEYALAENYFYESTIMEARNQYMSMAQRHTASIEANNALERLYQIEGMRTDTVIMKKIMYAICLFETGRYDASKDSLLKLVNSKLGDHAYYFLAGVYRQLGDLPMALGALLAIDEQFPNCRIIGLPILKAEIYIDTKDREKAIMILENFLVQDPISVFAVKARQLLNKIRD</sequence>
<proteinExistence type="predicted"/>
<accession>A0A1F4UEN4</accession>
<organism evidence="1 2">
    <name type="scientific">candidate division WOR-3 bacterium RBG_13_43_14</name>
    <dbReference type="NCBI Taxonomy" id="1802590"/>
    <lineage>
        <taxon>Bacteria</taxon>
        <taxon>Bacteria division WOR-3</taxon>
    </lineage>
</organism>
<gene>
    <name evidence="1" type="ORF">A2Y85_08510</name>
</gene>
<dbReference type="EMBL" id="MEUM01000023">
    <property type="protein sequence ID" value="OGC43381.1"/>
    <property type="molecule type" value="Genomic_DNA"/>
</dbReference>
<dbReference type="SUPFAM" id="SSF48452">
    <property type="entry name" value="TPR-like"/>
    <property type="match status" value="1"/>
</dbReference>
<dbReference type="Gene3D" id="1.25.40.10">
    <property type="entry name" value="Tetratricopeptide repeat domain"/>
    <property type="match status" value="1"/>
</dbReference>
<evidence type="ECO:0000313" key="1">
    <source>
        <dbReference type="EMBL" id="OGC43381.1"/>
    </source>
</evidence>
<name>A0A1F4UEN4_UNCW3</name>
<reference evidence="1 2" key="1">
    <citation type="journal article" date="2016" name="Nat. Commun.">
        <title>Thousands of microbial genomes shed light on interconnected biogeochemical processes in an aquifer system.</title>
        <authorList>
            <person name="Anantharaman K."/>
            <person name="Brown C.T."/>
            <person name="Hug L.A."/>
            <person name="Sharon I."/>
            <person name="Castelle C.J."/>
            <person name="Probst A.J."/>
            <person name="Thomas B.C."/>
            <person name="Singh A."/>
            <person name="Wilkins M.J."/>
            <person name="Karaoz U."/>
            <person name="Brodie E.L."/>
            <person name="Williams K.H."/>
            <person name="Hubbard S.S."/>
            <person name="Banfield J.F."/>
        </authorList>
    </citation>
    <scope>NUCLEOTIDE SEQUENCE [LARGE SCALE GENOMIC DNA]</scope>
</reference>
<comment type="caution">
    <text evidence="1">The sequence shown here is derived from an EMBL/GenBank/DDBJ whole genome shotgun (WGS) entry which is preliminary data.</text>
</comment>
<evidence type="ECO:0000313" key="2">
    <source>
        <dbReference type="Proteomes" id="UP000177025"/>
    </source>
</evidence>
<protein>
    <recommendedName>
        <fullName evidence="3">Outer membrane lipoprotein BamD-like domain-containing protein</fullName>
    </recommendedName>
</protein>
<evidence type="ECO:0008006" key="3">
    <source>
        <dbReference type="Google" id="ProtNLM"/>
    </source>
</evidence>
<dbReference type="InterPro" id="IPR011990">
    <property type="entry name" value="TPR-like_helical_dom_sf"/>
</dbReference>
<dbReference type="Proteomes" id="UP000177025">
    <property type="component" value="Unassembled WGS sequence"/>
</dbReference>
<dbReference type="AlphaFoldDB" id="A0A1F4UEN4"/>